<accession>A0A0R3RWP9</accession>
<feature type="transmembrane region" description="Helical" evidence="1">
    <location>
        <begin position="222"/>
        <end position="245"/>
    </location>
</feature>
<proteinExistence type="predicted"/>
<feature type="transmembrane region" description="Helical" evidence="1">
    <location>
        <begin position="187"/>
        <end position="210"/>
    </location>
</feature>
<keyword evidence="1" id="KW-0812">Transmembrane</keyword>
<keyword evidence="1" id="KW-1133">Transmembrane helix</keyword>
<feature type="transmembrane region" description="Helical" evidence="1">
    <location>
        <begin position="130"/>
        <end position="150"/>
    </location>
</feature>
<evidence type="ECO:0000313" key="2">
    <source>
        <dbReference type="Proteomes" id="UP000050640"/>
    </source>
</evidence>
<evidence type="ECO:0000256" key="1">
    <source>
        <dbReference type="SAM" id="Phobius"/>
    </source>
</evidence>
<dbReference type="WBParaSite" id="EEL_0000659901-mRNA-1">
    <property type="protein sequence ID" value="EEL_0000659901-mRNA-1"/>
    <property type="gene ID" value="EEL_0000659901"/>
</dbReference>
<keyword evidence="2" id="KW-1185">Reference proteome</keyword>
<dbReference type="Proteomes" id="UP000050640">
    <property type="component" value="Unplaced"/>
</dbReference>
<name>A0A0R3RWP9_9BILA</name>
<keyword evidence="1" id="KW-0472">Membrane</keyword>
<organism evidence="2 3">
    <name type="scientific">Elaeophora elaphi</name>
    <dbReference type="NCBI Taxonomy" id="1147741"/>
    <lineage>
        <taxon>Eukaryota</taxon>
        <taxon>Metazoa</taxon>
        <taxon>Ecdysozoa</taxon>
        <taxon>Nematoda</taxon>
        <taxon>Chromadorea</taxon>
        <taxon>Rhabditida</taxon>
        <taxon>Spirurina</taxon>
        <taxon>Spiruromorpha</taxon>
        <taxon>Filarioidea</taxon>
        <taxon>Onchocercidae</taxon>
        <taxon>Elaeophora</taxon>
    </lineage>
</organism>
<dbReference type="AlphaFoldDB" id="A0A0R3RWP9"/>
<reference evidence="3" key="1">
    <citation type="submission" date="2017-02" db="UniProtKB">
        <authorList>
            <consortium name="WormBaseParasite"/>
        </authorList>
    </citation>
    <scope>IDENTIFICATION</scope>
</reference>
<sequence>MVIRKLSIFRIQIFRHIEVAQRSSVSHTIIKSQLTYKLDKLELLPSLLTTQKFHSSPFYFIRRFCLNSKQKYRNQIYYKMARICVQLGMEESDLKPLVATASSPSPVRKELSESIQLDVAQVWPCRCCGMILGICHLLLGIVLLIFDVVTNNISETAFAITASLSFIVCGIFSFISARRLDRPAQLLLLFFSIFSMAMSITMFVDSAALINHNCDRKECHGVINNVHVVLLCSVTVSFATMIVCFRSLRRAYRVRKASSPYSTLIEGHYDAFYIKPRFF</sequence>
<feature type="transmembrane region" description="Helical" evidence="1">
    <location>
        <begin position="156"/>
        <end position="175"/>
    </location>
</feature>
<protein>
    <submittedName>
        <fullName evidence="3">Transmembrane protein</fullName>
    </submittedName>
</protein>
<evidence type="ECO:0000313" key="3">
    <source>
        <dbReference type="WBParaSite" id="EEL_0000659901-mRNA-1"/>
    </source>
</evidence>